<comment type="caution">
    <text evidence="2">The sequence shown here is derived from an EMBL/GenBank/DDBJ whole genome shotgun (WGS) entry which is preliminary data.</text>
</comment>
<keyword evidence="3" id="KW-1185">Reference proteome</keyword>
<sequence>MVNIQMEDQGVRGLCGRNTALHIGHGNKLSSGGSASRKDPFRQPGGTPWRAWAPGEAAERTPRGSNRGQRVQHAGGGCVKDKELHFLGCSLLLGSDGGAPGRGG</sequence>
<accession>A0AAQ4F6Z1</accession>
<dbReference type="AlphaFoldDB" id="A0AAQ4F6Z1"/>
<dbReference type="EMBL" id="JARKHS020006692">
    <property type="protein sequence ID" value="KAK8782408.1"/>
    <property type="molecule type" value="Genomic_DNA"/>
</dbReference>
<evidence type="ECO:0000313" key="2">
    <source>
        <dbReference type="EMBL" id="KAK8782408.1"/>
    </source>
</evidence>
<gene>
    <name evidence="2" type="ORF">V5799_016251</name>
</gene>
<name>A0AAQ4F6Z1_AMBAM</name>
<protein>
    <submittedName>
        <fullName evidence="2">Uncharacterized protein</fullName>
    </submittedName>
</protein>
<organism evidence="2 3">
    <name type="scientific">Amblyomma americanum</name>
    <name type="common">Lone star tick</name>
    <dbReference type="NCBI Taxonomy" id="6943"/>
    <lineage>
        <taxon>Eukaryota</taxon>
        <taxon>Metazoa</taxon>
        <taxon>Ecdysozoa</taxon>
        <taxon>Arthropoda</taxon>
        <taxon>Chelicerata</taxon>
        <taxon>Arachnida</taxon>
        <taxon>Acari</taxon>
        <taxon>Parasitiformes</taxon>
        <taxon>Ixodida</taxon>
        <taxon>Ixodoidea</taxon>
        <taxon>Ixodidae</taxon>
        <taxon>Amblyomminae</taxon>
        <taxon>Amblyomma</taxon>
    </lineage>
</organism>
<feature type="region of interest" description="Disordered" evidence="1">
    <location>
        <begin position="23"/>
        <end position="74"/>
    </location>
</feature>
<proteinExistence type="predicted"/>
<dbReference type="Proteomes" id="UP001321473">
    <property type="component" value="Unassembled WGS sequence"/>
</dbReference>
<evidence type="ECO:0000256" key="1">
    <source>
        <dbReference type="SAM" id="MobiDB-lite"/>
    </source>
</evidence>
<evidence type="ECO:0000313" key="3">
    <source>
        <dbReference type="Proteomes" id="UP001321473"/>
    </source>
</evidence>
<reference evidence="2 3" key="1">
    <citation type="journal article" date="2023" name="Arcadia Sci">
        <title>De novo assembly of a long-read Amblyomma americanum tick genome.</title>
        <authorList>
            <person name="Chou S."/>
            <person name="Poskanzer K.E."/>
            <person name="Rollins M."/>
            <person name="Thuy-Boun P.S."/>
        </authorList>
    </citation>
    <scope>NUCLEOTIDE SEQUENCE [LARGE SCALE GENOMIC DNA]</scope>
    <source>
        <strain evidence="2">F_SG_1</strain>
        <tissue evidence="2">Salivary glands</tissue>
    </source>
</reference>